<dbReference type="Proteomes" id="UP000765509">
    <property type="component" value="Unassembled WGS sequence"/>
</dbReference>
<dbReference type="EMBL" id="AVOT02100515">
    <property type="protein sequence ID" value="MBW0577398.1"/>
    <property type="molecule type" value="Genomic_DNA"/>
</dbReference>
<keyword evidence="2" id="KW-1185">Reference proteome</keyword>
<reference evidence="1" key="1">
    <citation type="submission" date="2021-03" db="EMBL/GenBank/DDBJ databases">
        <title>Draft genome sequence of rust myrtle Austropuccinia psidii MF-1, a brazilian biotype.</title>
        <authorList>
            <person name="Quecine M.C."/>
            <person name="Pachon D.M.R."/>
            <person name="Bonatelli M.L."/>
            <person name="Correr F.H."/>
            <person name="Franceschini L.M."/>
            <person name="Leite T.F."/>
            <person name="Margarido G.R.A."/>
            <person name="Almeida C.A."/>
            <person name="Ferrarezi J.A."/>
            <person name="Labate C.A."/>
        </authorList>
    </citation>
    <scope>NUCLEOTIDE SEQUENCE</scope>
    <source>
        <strain evidence="1">MF-1</strain>
    </source>
</reference>
<evidence type="ECO:0000313" key="2">
    <source>
        <dbReference type="Proteomes" id="UP000765509"/>
    </source>
</evidence>
<proteinExistence type="predicted"/>
<gene>
    <name evidence="1" type="ORF">O181_117113</name>
</gene>
<accession>A0A9Q3PX67</accession>
<organism evidence="1 2">
    <name type="scientific">Austropuccinia psidii MF-1</name>
    <dbReference type="NCBI Taxonomy" id="1389203"/>
    <lineage>
        <taxon>Eukaryota</taxon>
        <taxon>Fungi</taxon>
        <taxon>Dikarya</taxon>
        <taxon>Basidiomycota</taxon>
        <taxon>Pucciniomycotina</taxon>
        <taxon>Pucciniomycetes</taxon>
        <taxon>Pucciniales</taxon>
        <taxon>Sphaerophragmiaceae</taxon>
        <taxon>Austropuccinia</taxon>
    </lineage>
</organism>
<sequence length="101" mass="11325">MSHQTINTPQNPTITSQLVHFKKNEKLLPNNPSSLANQYSPTPTHSLASYFENTPQIFKKSPVTFTQIKNIPTGAPQQEYTNHPSLPNFYVINENGAPFQA</sequence>
<comment type="caution">
    <text evidence="1">The sequence shown here is derived from an EMBL/GenBank/DDBJ whole genome shotgun (WGS) entry which is preliminary data.</text>
</comment>
<protein>
    <submittedName>
        <fullName evidence="1">Uncharacterized protein</fullName>
    </submittedName>
</protein>
<evidence type="ECO:0000313" key="1">
    <source>
        <dbReference type="EMBL" id="MBW0577398.1"/>
    </source>
</evidence>
<dbReference type="AlphaFoldDB" id="A0A9Q3PX67"/>
<name>A0A9Q3PX67_9BASI</name>